<dbReference type="STRING" id="1246637.MTBBW1_1260057"/>
<dbReference type="RefSeq" id="WP_186441324.1">
    <property type="nucleotide sequence ID" value="NZ_LT828547.1"/>
</dbReference>
<gene>
    <name evidence="1" type="ORF">MTBBW1_1260057</name>
</gene>
<evidence type="ECO:0000313" key="2">
    <source>
        <dbReference type="Proteomes" id="UP000191931"/>
    </source>
</evidence>
<proteinExistence type="predicted"/>
<dbReference type="EMBL" id="FWEV01000031">
    <property type="protein sequence ID" value="SLM28135.1"/>
    <property type="molecule type" value="Genomic_DNA"/>
</dbReference>
<accession>A0A1W1H6X8</accession>
<sequence>MTMMKLAGSEVHLDEDGSIRKRASAENRNILAKLKGGDRMAIKRVKENKSVT</sequence>
<protein>
    <submittedName>
        <fullName evidence="1">Uncharacterized protein</fullName>
    </submittedName>
</protein>
<reference evidence="1 2" key="1">
    <citation type="submission" date="2017-03" db="EMBL/GenBank/DDBJ databases">
        <authorList>
            <person name="Afonso C.L."/>
            <person name="Miller P.J."/>
            <person name="Scott M.A."/>
            <person name="Spackman E."/>
            <person name="Goraichik I."/>
            <person name="Dimitrov K.M."/>
            <person name="Suarez D.L."/>
            <person name="Swayne D.E."/>
        </authorList>
    </citation>
    <scope>NUCLEOTIDE SEQUENCE [LARGE SCALE GENOMIC DNA]</scope>
    <source>
        <strain evidence="1">PRJEB14757</strain>
    </source>
</reference>
<name>A0A1W1H6X8_9BACT</name>
<evidence type="ECO:0000313" key="1">
    <source>
        <dbReference type="EMBL" id="SLM28135.1"/>
    </source>
</evidence>
<keyword evidence="2" id="KW-1185">Reference proteome</keyword>
<organism evidence="1 2">
    <name type="scientific">Desulfamplus magnetovallimortis</name>
    <dbReference type="NCBI Taxonomy" id="1246637"/>
    <lineage>
        <taxon>Bacteria</taxon>
        <taxon>Pseudomonadati</taxon>
        <taxon>Thermodesulfobacteriota</taxon>
        <taxon>Desulfobacteria</taxon>
        <taxon>Desulfobacterales</taxon>
        <taxon>Desulfobacteraceae</taxon>
        <taxon>Desulfamplus</taxon>
    </lineage>
</organism>
<dbReference type="AlphaFoldDB" id="A0A1W1H6X8"/>
<dbReference type="Proteomes" id="UP000191931">
    <property type="component" value="Unassembled WGS sequence"/>
</dbReference>